<feature type="domain" description="Calcineurin-like phosphoesterase" evidence="7">
    <location>
        <begin position="131"/>
        <end position="376"/>
    </location>
</feature>
<comment type="caution">
    <text evidence="8">The sequence shown here is derived from an EMBL/GenBank/DDBJ whole genome shotgun (WGS) entry which is preliminary data.</text>
</comment>
<evidence type="ECO:0000256" key="4">
    <source>
        <dbReference type="ARBA" id="ARBA00023136"/>
    </source>
</evidence>
<evidence type="ECO:0000256" key="1">
    <source>
        <dbReference type="ARBA" id="ARBA00004141"/>
    </source>
</evidence>
<dbReference type="InterPro" id="IPR004843">
    <property type="entry name" value="Calcineurin-like_PHP"/>
</dbReference>
<gene>
    <name evidence="8" type="ORF">FN846DRAFT_972381</name>
</gene>
<evidence type="ECO:0000256" key="3">
    <source>
        <dbReference type="ARBA" id="ARBA00022989"/>
    </source>
</evidence>
<evidence type="ECO:0000259" key="7">
    <source>
        <dbReference type="Pfam" id="PF00149"/>
    </source>
</evidence>
<keyword evidence="2 6" id="KW-0812">Transmembrane</keyword>
<comment type="subcellular location">
    <subcellularLocation>
        <location evidence="1">Membrane</location>
        <topology evidence="1">Multi-pass membrane protein</topology>
    </subcellularLocation>
</comment>
<feature type="region of interest" description="Disordered" evidence="5">
    <location>
        <begin position="1"/>
        <end position="20"/>
    </location>
</feature>
<evidence type="ECO:0000313" key="8">
    <source>
        <dbReference type="EMBL" id="KAA8894840.1"/>
    </source>
</evidence>
<dbReference type="Pfam" id="PF00149">
    <property type="entry name" value="Metallophos"/>
    <property type="match status" value="1"/>
</dbReference>
<dbReference type="Proteomes" id="UP000326924">
    <property type="component" value="Unassembled WGS sequence"/>
</dbReference>
<evidence type="ECO:0000313" key="9">
    <source>
        <dbReference type="Proteomes" id="UP000326924"/>
    </source>
</evidence>
<dbReference type="SUPFAM" id="SSF56300">
    <property type="entry name" value="Metallo-dependent phosphatases"/>
    <property type="match status" value="1"/>
</dbReference>
<proteinExistence type="predicted"/>
<organism evidence="8 9">
    <name type="scientific">Sphaerosporella brunnea</name>
    <dbReference type="NCBI Taxonomy" id="1250544"/>
    <lineage>
        <taxon>Eukaryota</taxon>
        <taxon>Fungi</taxon>
        <taxon>Dikarya</taxon>
        <taxon>Ascomycota</taxon>
        <taxon>Pezizomycotina</taxon>
        <taxon>Pezizomycetes</taxon>
        <taxon>Pezizales</taxon>
        <taxon>Pyronemataceae</taxon>
        <taxon>Sphaerosporella</taxon>
    </lineage>
</organism>
<reference evidence="8 9" key="1">
    <citation type="submission" date="2019-09" db="EMBL/GenBank/DDBJ databases">
        <title>Draft genome of the ectomycorrhizal ascomycete Sphaerosporella brunnea.</title>
        <authorList>
            <consortium name="DOE Joint Genome Institute"/>
            <person name="Benucci G.M."/>
            <person name="Marozzi G."/>
            <person name="Antonielli L."/>
            <person name="Sanchez S."/>
            <person name="Marco P."/>
            <person name="Wang X."/>
            <person name="Falini L.B."/>
            <person name="Barry K."/>
            <person name="Haridas S."/>
            <person name="Lipzen A."/>
            <person name="Labutti K."/>
            <person name="Grigoriev I.V."/>
            <person name="Murat C."/>
            <person name="Martin F."/>
            <person name="Albertini E."/>
            <person name="Donnini D."/>
            <person name="Bonito G."/>
        </authorList>
    </citation>
    <scope>NUCLEOTIDE SEQUENCE [LARGE SCALE GENOMIC DNA]</scope>
    <source>
        <strain evidence="8 9">Sb_GMNB300</strain>
    </source>
</reference>
<evidence type="ECO:0000256" key="2">
    <source>
        <dbReference type="ARBA" id="ARBA00022692"/>
    </source>
</evidence>
<evidence type="ECO:0000256" key="5">
    <source>
        <dbReference type="SAM" id="MobiDB-lite"/>
    </source>
</evidence>
<dbReference type="OrthoDB" id="5977743at2759"/>
<sequence length="569" mass="63344">MIRYATNPPRHQIPSSDFSPHLYHRPRPSSTAHTLHTPSLSTRLLTFISRVRARWTYLSTLLLLFWTALVYHSERHIWASSLRSCAWESWEHWPTGATPSRIALVADPQLVDIHTYSRRGLGMAATIFYSDLYLSRAWDSLHRELRPAETYFLGDLFDGGREWAPSSGAANDAPHDPREAQDWREKGMGYWLDEFQRFVKLFPTPAGVRVKAGLPGNHDLGFGGGVRENVRGRFEAFFGAGNDRWEVGNHTFVSIDVVSLSNEQDEKIYGPPREFLDSLSRGPTSAGKLPHMVETTASGPSPAAGSSSKHDLPTILLSHVPLYRPADTACGPRREKGTSIPIFRGYQYQNVLTPAISSELLKATGAKYVFSGDDHDACDVSHMYGTRGVVREWTVKAFSWNMGVRRPGFELVSLWNPLHDPAPEQLEGIGQAAHAAETPEQLTARLGPEEERDPKHEAPKPVVIHGGEETLQTRLCLLPDQIGMFLRYAIAFGGTVLLVTADALWRRGSRRSLGTKAKGLPVDEEGKYWKPSPSARRTGWMLLGAEVVKAIAIVAVPVLAWYCGLVLSW</sequence>
<dbReference type="GO" id="GO:0016787">
    <property type="term" value="F:hydrolase activity"/>
    <property type="evidence" value="ECO:0007669"/>
    <property type="project" value="InterPro"/>
</dbReference>
<dbReference type="PANTHER" id="PTHR13315">
    <property type="entry name" value="METALLO PHOSPHOESTERASE RELATED"/>
    <property type="match status" value="1"/>
</dbReference>
<protein>
    <recommendedName>
        <fullName evidence="7">Calcineurin-like phosphoesterase domain-containing protein</fullName>
    </recommendedName>
</protein>
<dbReference type="GO" id="GO:0005783">
    <property type="term" value="C:endoplasmic reticulum"/>
    <property type="evidence" value="ECO:0007669"/>
    <property type="project" value="TreeGrafter"/>
</dbReference>
<dbReference type="GO" id="GO:0006506">
    <property type="term" value="P:GPI anchor biosynthetic process"/>
    <property type="evidence" value="ECO:0007669"/>
    <property type="project" value="InterPro"/>
</dbReference>
<feature type="transmembrane region" description="Helical" evidence="6">
    <location>
        <begin position="540"/>
        <end position="562"/>
    </location>
</feature>
<keyword evidence="9" id="KW-1185">Reference proteome</keyword>
<feature type="compositionally biased region" description="Low complexity" evidence="5">
    <location>
        <begin position="297"/>
        <end position="307"/>
    </location>
</feature>
<dbReference type="InterPro" id="IPR029052">
    <property type="entry name" value="Metallo-depent_PP-like"/>
</dbReference>
<dbReference type="GO" id="GO:0016020">
    <property type="term" value="C:membrane"/>
    <property type="evidence" value="ECO:0007669"/>
    <property type="project" value="UniProtKB-SubCell"/>
</dbReference>
<keyword evidence="4 6" id="KW-0472">Membrane</keyword>
<dbReference type="InParanoid" id="A0A5J5EHE7"/>
<evidence type="ECO:0000256" key="6">
    <source>
        <dbReference type="SAM" id="Phobius"/>
    </source>
</evidence>
<dbReference type="AlphaFoldDB" id="A0A5J5EHE7"/>
<feature type="transmembrane region" description="Helical" evidence="6">
    <location>
        <begin position="485"/>
        <end position="505"/>
    </location>
</feature>
<dbReference type="FunCoup" id="A0A5J5EHE7">
    <property type="interactions" value="556"/>
</dbReference>
<name>A0A5J5EHE7_9PEZI</name>
<accession>A0A5J5EHE7</accession>
<dbReference type="InterPro" id="IPR033308">
    <property type="entry name" value="PGAP5/Cdc1/Ted1"/>
</dbReference>
<keyword evidence="3 6" id="KW-1133">Transmembrane helix</keyword>
<dbReference type="PANTHER" id="PTHR13315:SF4">
    <property type="entry name" value="METALLOPHOSPHOESTERASE, ISOFORM E"/>
    <property type="match status" value="1"/>
</dbReference>
<dbReference type="EMBL" id="VXIS01000306">
    <property type="protein sequence ID" value="KAA8894840.1"/>
    <property type="molecule type" value="Genomic_DNA"/>
</dbReference>
<feature type="region of interest" description="Disordered" evidence="5">
    <location>
        <begin position="271"/>
        <end position="308"/>
    </location>
</feature>